<dbReference type="AlphaFoldDB" id="Q0UEN7"/>
<dbReference type="Gene3D" id="3.30.160.60">
    <property type="entry name" value="Classic Zinc Finger"/>
    <property type="match status" value="1"/>
</dbReference>
<dbReference type="EMBL" id="CH445339">
    <property type="protein sequence ID" value="EAT83042.1"/>
    <property type="molecule type" value="Genomic_DNA"/>
</dbReference>
<dbReference type="Pfam" id="PF13912">
    <property type="entry name" value="zf-C2H2_6"/>
    <property type="match status" value="1"/>
</dbReference>
<keyword evidence="1" id="KW-0862">Zinc</keyword>
<protein>
    <recommendedName>
        <fullName evidence="2">C2H2-type domain-containing protein</fullName>
    </recommendedName>
</protein>
<keyword evidence="1" id="KW-0863">Zinc-finger</keyword>
<dbReference type="InterPro" id="IPR013087">
    <property type="entry name" value="Znf_C2H2_type"/>
</dbReference>
<dbReference type="Proteomes" id="UP000001055">
    <property type="component" value="Unassembled WGS sequence"/>
</dbReference>
<dbReference type="SMART" id="SM00355">
    <property type="entry name" value="ZnF_C2H2"/>
    <property type="match status" value="2"/>
</dbReference>
<dbReference type="GeneID" id="5976969"/>
<dbReference type="GO" id="GO:0008270">
    <property type="term" value="F:zinc ion binding"/>
    <property type="evidence" value="ECO:0007669"/>
    <property type="project" value="UniProtKB-KW"/>
</dbReference>
<proteinExistence type="predicted"/>
<dbReference type="PROSITE" id="PS50157">
    <property type="entry name" value="ZINC_FINGER_C2H2_2"/>
    <property type="match status" value="2"/>
</dbReference>
<dbReference type="SUPFAM" id="SSF57667">
    <property type="entry name" value="beta-beta-alpha zinc fingers"/>
    <property type="match status" value="1"/>
</dbReference>
<dbReference type="KEGG" id="pno:SNOG_09777"/>
<gene>
    <name evidence="3" type="ORF">SNOG_09777</name>
</gene>
<feature type="domain" description="C2H2-type" evidence="2">
    <location>
        <begin position="80"/>
        <end position="110"/>
    </location>
</feature>
<dbReference type="OMA" id="WEEYQSA"/>
<evidence type="ECO:0000259" key="2">
    <source>
        <dbReference type="PROSITE" id="PS50157"/>
    </source>
</evidence>
<evidence type="ECO:0000256" key="1">
    <source>
        <dbReference type="PROSITE-ProRule" id="PRU00042"/>
    </source>
</evidence>
<dbReference type="InterPro" id="IPR036236">
    <property type="entry name" value="Znf_C2H2_sf"/>
</dbReference>
<organism evidence="3 4">
    <name type="scientific">Phaeosphaeria nodorum (strain SN15 / ATCC MYA-4574 / FGSC 10173)</name>
    <name type="common">Glume blotch fungus</name>
    <name type="synonym">Parastagonospora nodorum</name>
    <dbReference type="NCBI Taxonomy" id="321614"/>
    <lineage>
        <taxon>Eukaryota</taxon>
        <taxon>Fungi</taxon>
        <taxon>Dikarya</taxon>
        <taxon>Ascomycota</taxon>
        <taxon>Pezizomycotina</taxon>
        <taxon>Dothideomycetes</taxon>
        <taxon>Pleosporomycetidae</taxon>
        <taxon>Pleosporales</taxon>
        <taxon>Pleosporineae</taxon>
        <taxon>Phaeosphaeriaceae</taxon>
        <taxon>Parastagonospora</taxon>
    </lineage>
</organism>
<name>Q0UEN7_PHANO</name>
<dbReference type="VEuPathDB" id="FungiDB:JI435_097770"/>
<feature type="domain" description="C2H2-type" evidence="2">
    <location>
        <begin position="109"/>
        <end position="134"/>
    </location>
</feature>
<keyword evidence="1" id="KW-0479">Metal-binding</keyword>
<evidence type="ECO:0000313" key="3">
    <source>
        <dbReference type="EMBL" id="EAT83042.1"/>
    </source>
</evidence>
<sequence>MASPEVLPEGLLGVTERRAFLEGHRSTVSLLESGKFGHTLCDASNYVSDTPKTPAKTSLHDLELFFAIADQLNSCRPMESICSSCNRSFLTIGALQQHKRDSQAHTQSLSCGNCNRSFNSEHALEQHLRDSPVHHLVPETPLDAFFRSFSTFEYDPSQPPATSYARLRAHEGWQRGEAASADAWDRYQGALEGELRMWYGDEDDLAAWHALCHAIGVEPPPRTCDRCEQV</sequence>
<dbReference type="RefSeq" id="XP_001800064.1">
    <property type="nucleotide sequence ID" value="XM_001800012.1"/>
</dbReference>
<accession>Q0UEN7</accession>
<evidence type="ECO:0000313" key="4">
    <source>
        <dbReference type="Proteomes" id="UP000001055"/>
    </source>
</evidence>
<dbReference type="InParanoid" id="Q0UEN7"/>
<reference evidence="4" key="1">
    <citation type="journal article" date="2007" name="Plant Cell">
        <title>Dothideomycete-plant interactions illuminated by genome sequencing and EST analysis of the wheat pathogen Stagonospora nodorum.</title>
        <authorList>
            <person name="Hane J.K."/>
            <person name="Lowe R.G."/>
            <person name="Solomon P.S."/>
            <person name="Tan K.C."/>
            <person name="Schoch C.L."/>
            <person name="Spatafora J.W."/>
            <person name="Crous P.W."/>
            <person name="Kodira C."/>
            <person name="Birren B.W."/>
            <person name="Galagan J.E."/>
            <person name="Torriani S.F."/>
            <person name="McDonald B.A."/>
            <person name="Oliver R.P."/>
        </authorList>
    </citation>
    <scope>NUCLEOTIDE SEQUENCE [LARGE SCALE GENOMIC DNA]</scope>
    <source>
        <strain evidence="4">SN15 / ATCC MYA-4574 / FGSC 10173</strain>
    </source>
</reference>